<feature type="domain" description="RNA polymerase sigma-70 region 3" evidence="5">
    <location>
        <begin position="112"/>
        <end position="175"/>
    </location>
</feature>
<evidence type="ECO:0000256" key="4">
    <source>
        <dbReference type="ARBA" id="ARBA00023163"/>
    </source>
</evidence>
<dbReference type="PANTHER" id="PTHR30385">
    <property type="entry name" value="SIGMA FACTOR F FLAGELLAR"/>
    <property type="match status" value="1"/>
</dbReference>
<gene>
    <name evidence="8" type="ORF">ABIA52_004277</name>
</gene>
<dbReference type="InterPro" id="IPR014284">
    <property type="entry name" value="RNA_pol_sigma-70_dom"/>
</dbReference>
<evidence type="ECO:0000259" key="6">
    <source>
        <dbReference type="Pfam" id="PF04542"/>
    </source>
</evidence>
<dbReference type="Proteomes" id="UP001620520">
    <property type="component" value="Unassembled WGS sequence"/>
</dbReference>
<dbReference type="InterPro" id="IPR013325">
    <property type="entry name" value="RNA_pol_sigma_r2"/>
</dbReference>
<dbReference type="PANTHER" id="PTHR30385:SF4">
    <property type="entry name" value="RNA POLYMERASE SIGMA-E FACTOR"/>
    <property type="match status" value="1"/>
</dbReference>
<keyword evidence="1" id="KW-0805">Transcription regulation</keyword>
<proteinExistence type="predicted"/>
<dbReference type="RefSeq" id="WP_189018427.1">
    <property type="nucleotide sequence ID" value="NZ_BMPM01000005.1"/>
</dbReference>
<feature type="domain" description="RNA polymerase sigma-70 region 4" evidence="7">
    <location>
        <begin position="194"/>
        <end position="242"/>
    </location>
</feature>
<name>A0ABW8NCU8_9MICC</name>
<evidence type="ECO:0000256" key="3">
    <source>
        <dbReference type="ARBA" id="ARBA00023125"/>
    </source>
</evidence>
<dbReference type="InterPro" id="IPR013324">
    <property type="entry name" value="RNA_pol_sigma_r3/r4-like"/>
</dbReference>
<dbReference type="CDD" id="cd06171">
    <property type="entry name" value="Sigma70_r4"/>
    <property type="match status" value="1"/>
</dbReference>
<dbReference type="InterPro" id="IPR007624">
    <property type="entry name" value="RNA_pol_sigma70_r3"/>
</dbReference>
<feature type="domain" description="RNA polymerase sigma-70 region 2" evidence="6">
    <location>
        <begin position="30"/>
        <end position="97"/>
    </location>
</feature>
<reference evidence="8 9" key="1">
    <citation type="submission" date="2024-10" db="EMBL/GenBank/DDBJ databases">
        <title>Novel secondary metabolite-producing bacteria for plant disease control.</title>
        <authorList>
            <person name="Chevrette M."/>
        </authorList>
    </citation>
    <scope>NUCLEOTIDE SEQUENCE [LARGE SCALE GENOMIC DNA]</scope>
    <source>
        <strain evidence="8 9">J30 TE3557</strain>
    </source>
</reference>
<evidence type="ECO:0000313" key="9">
    <source>
        <dbReference type="Proteomes" id="UP001620520"/>
    </source>
</evidence>
<evidence type="ECO:0000256" key="2">
    <source>
        <dbReference type="ARBA" id="ARBA00023082"/>
    </source>
</evidence>
<dbReference type="Pfam" id="PF04542">
    <property type="entry name" value="Sigma70_r2"/>
    <property type="match status" value="1"/>
</dbReference>
<comment type="caution">
    <text evidence="8">The sequence shown here is derived from an EMBL/GenBank/DDBJ whole genome shotgun (WGS) entry which is preliminary data.</text>
</comment>
<keyword evidence="9" id="KW-1185">Reference proteome</keyword>
<keyword evidence="3" id="KW-0238">DNA-binding</keyword>
<dbReference type="SUPFAM" id="SSF88659">
    <property type="entry name" value="Sigma3 and sigma4 domains of RNA polymerase sigma factors"/>
    <property type="match status" value="2"/>
</dbReference>
<dbReference type="InterPro" id="IPR007630">
    <property type="entry name" value="RNA_pol_sigma70_r4"/>
</dbReference>
<dbReference type="Gene3D" id="1.20.120.1810">
    <property type="match status" value="1"/>
</dbReference>
<evidence type="ECO:0000259" key="5">
    <source>
        <dbReference type="Pfam" id="PF04539"/>
    </source>
</evidence>
<evidence type="ECO:0000313" key="8">
    <source>
        <dbReference type="EMBL" id="MFK4641388.1"/>
    </source>
</evidence>
<accession>A0ABW8NCU8</accession>
<dbReference type="Gene3D" id="1.10.10.10">
    <property type="entry name" value="Winged helix-like DNA-binding domain superfamily/Winged helix DNA-binding domain"/>
    <property type="match status" value="2"/>
</dbReference>
<keyword evidence="4" id="KW-0804">Transcription</keyword>
<dbReference type="InterPro" id="IPR036388">
    <property type="entry name" value="WH-like_DNA-bd_sf"/>
</dbReference>
<protein>
    <submittedName>
        <fullName evidence="8">RNA polymerase sigma-B factor</fullName>
    </submittedName>
</protein>
<evidence type="ECO:0000259" key="7">
    <source>
        <dbReference type="Pfam" id="PF04545"/>
    </source>
</evidence>
<dbReference type="Pfam" id="PF04539">
    <property type="entry name" value="Sigma70_r3"/>
    <property type="match status" value="1"/>
</dbReference>
<sequence>MHQTRPRSVQSRAVSCAPEGSIRQSFQDSLVLDHLNLAKSIAARYSAHTHDLDDVRQVAYMGLIKASRGYDESRGVSFPAYAAPTIAGEVKRYLRDHCWVVRPPRTIQDVRRQVLARTEELTQTMQRTPSPEEVADDLRLEPCQVREALMAGTSKRPDSLDAPAAEGHDGLHGTLSAFGCPTDRLEDVLALRNAIRSLSAEDRHLLYRRYYREETQSTIAEALGISQMQVSRKLSRILVSLQTQLLDDEVSQQDGTAP</sequence>
<keyword evidence="2" id="KW-0731">Sigma factor</keyword>
<dbReference type="Pfam" id="PF04545">
    <property type="entry name" value="Sigma70_r4"/>
    <property type="match status" value="1"/>
</dbReference>
<dbReference type="SUPFAM" id="SSF88946">
    <property type="entry name" value="Sigma2 domain of RNA polymerase sigma factors"/>
    <property type="match status" value="1"/>
</dbReference>
<evidence type="ECO:0000256" key="1">
    <source>
        <dbReference type="ARBA" id="ARBA00023015"/>
    </source>
</evidence>
<dbReference type="NCBIfam" id="TIGR02937">
    <property type="entry name" value="sigma70-ECF"/>
    <property type="match status" value="1"/>
</dbReference>
<organism evidence="8 9">
    <name type="scientific">Paenarthrobacter histidinolovorans</name>
    <dbReference type="NCBI Taxonomy" id="43664"/>
    <lineage>
        <taxon>Bacteria</taxon>
        <taxon>Bacillati</taxon>
        <taxon>Actinomycetota</taxon>
        <taxon>Actinomycetes</taxon>
        <taxon>Micrococcales</taxon>
        <taxon>Micrococcaceae</taxon>
        <taxon>Paenarthrobacter</taxon>
    </lineage>
</organism>
<dbReference type="EMBL" id="JBIYEW010000003">
    <property type="protein sequence ID" value="MFK4641388.1"/>
    <property type="molecule type" value="Genomic_DNA"/>
</dbReference>
<dbReference type="InterPro" id="IPR007627">
    <property type="entry name" value="RNA_pol_sigma70_r2"/>
</dbReference>